<protein>
    <submittedName>
        <fullName evidence="2">Uncharacterized protein</fullName>
    </submittedName>
</protein>
<keyword evidence="3" id="KW-1185">Reference proteome</keyword>
<feature type="region of interest" description="Disordered" evidence="1">
    <location>
        <begin position="46"/>
        <end position="68"/>
    </location>
</feature>
<evidence type="ECO:0000256" key="1">
    <source>
        <dbReference type="SAM" id="MobiDB-lite"/>
    </source>
</evidence>
<dbReference type="Proteomes" id="UP001642405">
    <property type="component" value="Unassembled WGS sequence"/>
</dbReference>
<evidence type="ECO:0000313" key="3">
    <source>
        <dbReference type="Proteomes" id="UP001642405"/>
    </source>
</evidence>
<proteinExistence type="predicted"/>
<accession>A0ABP0C437</accession>
<reference evidence="2 3" key="1">
    <citation type="submission" date="2024-01" db="EMBL/GenBank/DDBJ databases">
        <authorList>
            <person name="Allen C."/>
            <person name="Tagirdzhanova G."/>
        </authorList>
    </citation>
    <scope>NUCLEOTIDE SEQUENCE [LARGE SCALE GENOMIC DNA]</scope>
</reference>
<gene>
    <name evidence="2" type="ORF">SCUCBS95973_006038</name>
</gene>
<evidence type="ECO:0000313" key="2">
    <source>
        <dbReference type="EMBL" id="CAK7225950.1"/>
    </source>
</evidence>
<sequence>MTREQHDALALQTMLTVTRLHVKVGGAAAGIALERRRRALAAGGALPLSALPPQSPPPSASTPASTSTLHQTAATLAEYTGRITKYAAAEPILQSLEDNSEYAKQVSKSAVNKTIKRHLRKCDSLCFESKSELWDVGYDSPVGTPLRIKAQGGILKSMWLTLLAARRLEDLLETATAAPAQDQGDTKLLEEARAACQQALDAIEAVYFPSANLCVFADL</sequence>
<dbReference type="EMBL" id="CAWUHB010000034">
    <property type="protein sequence ID" value="CAK7225950.1"/>
    <property type="molecule type" value="Genomic_DNA"/>
</dbReference>
<organism evidence="2 3">
    <name type="scientific">Sporothrix curviconia</name>
    <dbReference type="NCBI Taxonomy" id="1260050"/>
    <lineage>
        <taxon>Eukaryota</taxon>
        <taxon>Fungi</taxon>
        <taxon>Dikarya</taxon>
        <taxon>Ascomycota</taxon>
        <taxon>Pezizomycotina</taxon>
        <taxon>Sordariomycetes</taxon>
        <taxon>Sordariomycetidae</taxon>
        <taxon>Ophiostomatales</taxon>
        <taxon>Ophiostomataceae</taxon>
        <taxon>Sporothrix</taxon>
    </lineage>
</organism>
<name>A0ABP0C437_9PEZI</name>
<comment type="caution">
    <text evidence="2">The sequence shown here is derived from an EMBL/GenBank/DDBJ whole genome shotgun (WGS) entry which is preliminary data.</text>
</comment>